<evidence type="ECO:0000256" key="1">
    <source>
        <dbReference type="ARBA" id="ARBA00004123"/>
    </source>
</evidence>
<reference evidence="10" key="1">
    <citation type="submission" date="2015-12" db="EMBL/GenBank/DDBJ databases">
        <title>De novo transcriptome assembly of four potential Pierce s Disease insect vectors from Arizona vineyards.</title>
        <authorList>
            <person name="Tassone E.E."/>
        </authorList>
    </citation>
    <scope>NUCLEOTIDE SEQUENCE</scope>
</reference>
<dbReference type="EMBL" id="GEDC01019678">
    <property type="protein sequence ID" value="JAS17620.1"/>
    <property type="molecule type" value="Transcribed_RNA"/>
</dbReference>
<comment type="similarity">
    <text evidence="2">Belongs to the REXO4 family.</text>
</comment>
<proteinExistence type="inferred from homology"/>
<dbReference type="SUPFAM" id="SSF53098">
    <property type="entry name" value="Ribonuclease H-like"/>
    <property type="match status" value="1"/>
</dbReference>
<evidence type="ECO:0000313" key="10">
    <source>
        <dbReference type="EMBL" id="JAS17620.1"/>
    </source>
</evidence>
<keyword evidence="6" id="KW-0269">Exonuclease</keyword>
<accession>A0A1B6CVV7</accession>
<keyword evidence="5" id="KW-0378">Hydrolase</keyword>
<dbReference type="InterPro" id="IPR013520">
    <property type="entry name" value="Ribonucl_H"/>
</dbReference>
<keyword evidence="4" id="KW-0540">Nuclease</keyword>
<evidence type="ECO:0000256" key="4">
    <source>
        <dbReference type="ARBA" id="ARBA00022722"/>
    </source>
</evidence>
<evidence type="ECO:0000256" key="5">
    <source>
        <dbReference type="ARBA" id="ARBA00022801"/>
    </source>
</evidence>
<dbReference type="Pfam" id="PF00929">
    <property type="entry name" value="RNase_T"/>
    <property type="match status" value="1"/>
</dbReference>
<dbReference type="EMBL" id="GEDC01030478">
    <property type="protein sequence ID" value="JAS06820.1"/>
    <property type="molecule type" value="Transcribed_RNA"/>
</dbReference>
<dbReference type="CDD" id="cd06144">
    <property type="entry name" value="REX4_like"/>
    <property type="match status" value="1"/>
</dbReference>
<feature type="domain" description="Exonuclease" evidence="8">
    <location>
        <begin position="190"/>
        <end position="350"/>
    </location>
</feature>
<sequence>MDCSDIYTEKLSDMKLVPKQSPSNSKFKYADITHKRSNGSNNWAKFKESEKTVLISSIKPKANTSMDKINKSSLNNSFNSIQIKPLYGKHYVHNLKPTYNKPIVKPNPVNKRLFDSVTPSTKKSKANNPKPCNTIAQLRISSKPQENASNMSESILINCKNKAFQNFNSKKRCSNPFSKNNDNSNPYFTKCVAIDCEMVGVDEDAKSNMLARVSIVNSFGDCVYDKFVKPIEEVVDYRTKVSGIRPENLENGEDFAKVQKEVAEILKGRTLIGHALKHDLSVLFLTHPRVAIRDTSKYKKLCEGFKTTPSLKKLTAKYLGVNIQNDEHCSIEDAKAAMMLYMMFRKDWETEIKQKRYKKVFTKVNPAKNNTHIMCDDI</sequence>
<gene>
    <name evidence="9" type="ORF">g.41876</name>
    <name evidence="10" type="ORF">g.41877</name>
</gene>
<keyword evidence="7" id="KW-0539">Nucleus</keyword>
<dbReference type="InterPro" id="IPR047021">
    <property type="entry name" value="REXO1/3/4-like"/>
</dbReference>
<dbReference type="GO" id="GO:0003676">
    <property type="term" value="F:nucleic acid binding"/>
    <property type="evidence" value="ECO:0007669"/>
    <property type="project" value="InterPro"/>
</dbReference>
<dbReference type="InterPro" id="IPR012337">
    <property type="entry name" value="RNaseH-like_sf"/>
</dbReference>
<dbReference type="InterPro" id="IPR036397">
    <property type="entry name" value="RNaseH_sf"/>
</dbReference>
<comment type="subcellular location">
    <subcellularLocation>
        <location evidence="1">Nucleus</location>
    </subcellularLocation>
</comment>
<name>A0A1B6CVV7_9HEMI</name>
<dbReference type="Gene3D" id="3.30.420.10">
    <property type="entry name" value="Ribonuclease H-like superfamily/Ribonuclease H"/>
    <property type="match status" value="1"/>
</dbReference>
<protein>
    <recommendedName>
        <fullName evidence="3">RNA exonuclease 4</fullName>
    </recommendedName>
</protein>
<dbReference type="GO" id="GO:0005634">
    <property type="term" value="C:nucleus"/>
    <property type="evidence" value="ECO:0007669"/>
    <property type="project" value="UniProtKB-SubCell"/>
</dbReference>
<dbReference type="FunFam" id="3.30.420.10:FF:000007">
    <property type="entry name" value="Interferon-stimulated exonuclease gene 20"/>
    <property type="match status" value="1"/>
</dbReference>
<evidence type="ECO:0000256" key="7">
    <source>
        <dbReference type="ARBA" id="ARBA00023242"/>
    </source>
</evidence>
<organism evidence="10">
    <name type="scientific">Clastoptera arizonana</name>
    <name type="common">Arizona spittle bug</name>
    <dbReference type="NCBI Taxonomy" id="38151"/>
    <lineage>
        <taxon>Eukaryota</taxon>
        <taxon>Metazoa</taxon>
        <taxon>Ecdysozoa</taxon>
        <taxon>Arthropoda</taxon>
        <taxon>Hexapoda</taxon>
        <taxon>Insecta</taxon>
        <taxon>Pterygota</taxon>
        <taxon>Neoptera</taxon>
        <taxon>Paraneoptera</taxon>
        <taxon>Hemiptera</taxon>
        <taxon>Auchenorrhyncha</taxon>
        <taxon>Cercopoidea</taxon>
        <taxon>Clastopteridae</taxon>
        <taxon>Clastoptera</taxon>
    </lineage>
</organism>
<dbReference type="GO" id="GO:0008408">
    <property type="term" value="F:3'-5' exonuclease activity"/>
    <property type="evidence" value="ECO:0007669"/>
    <property type="project" value="InterPro"/>
</dbReference>
<evidence type="ECO:0000256" key="2">
    <source>
        <dbReference type="ARBA" id="ARBA00010489"/>
    </source>
</evidence>
<evidence type="ECO:0000313" key="9">
    <source>
        <dbReference type="EMBL" id="JAS06820.1"/>
    </source>
</evidence>
<dbReference type="AlphaFoldDB" id="A0A1B6CVV7"/>
<dbReference type="InterPro" id="IPR037431">
    <property type="entry name" value="REX4_DEDDh_dom"/>
</dbReference>
<dbReference type="GO" id="GO:0006364">
    <property type="term" value="P:rRNA processing"/>
    <property type="evidence" value="ECO:0007669"/>
    <property type="project" value="InterPro"/>
</dbReference>
<dbReference type="SMART" id="SM00479">
    <property type="entry name" value="EXOIII"/>
    <property type="match status" value="1"/>
</dbReference>
<evidence type="ECO:0000256" key="6">
    <source>
        <dbReference type="ARBA" id="ARBA00022839"/>
    </source>
</evidence>
<dbReference type="PANTHER" id="PTHR12801:SF158">
    <property type="entry name" value="RNA EXONUCLEASE 4"/>
    <property type="match status" value="1"/>
</dbReference>
<dbReference type="PANTHER" id="PTHR12801">
    <property type="entry name" value="RNA EXONUCLEASE REXO1 / RECO3 FAMILY MEMBER-RELATED"/>
    <property type="match status" value="1"/>
</dbReference>
<evidence type="ECO:0000259" key="8">
    <source>
        <dbReference type="SMART" id="SM00479"/>
    </source>
</evidence>
<evidence type="ECO:0000256" key="3">
    <source>
        <dbReference type="ARBA" id="ARBA00016937"/>
    </source>
</evidence>